<dbReference type="PANTHER" id="PTHR43861">
    <property type="entry name" value="TRANS-ACONITATE 2-METHYLTRANSFERASE-RELATED"/>
    <property type="match status" value="1"/>
</dbReference>
<keyword evidence="3 4" id="KW-0949">S-adenosyl-L-methionine</keyword>
<feature type="binding site" evidence="4">
    <location>
        <position position="74"/>
    </location>
    <ligand>
        <name>S-adenosyl-L-methionine</name>
        <dbReference type="ChEBI" id="CHEBI:59789"/>
    </ligand>
</feature>
<comment type="caution">
    <text evidence="6">The sequence shown here is derived from an EMBL/GenBank/DDBJ whole genome shotgun (WGS) entry which is preliminary data.</text>
</comment>
<evidence type="ECO:0000259" key="5">
    <source>
        <dbReference type="Pfam" id="PF13649"/>
    </source>
</evidence>
<dbReference type="RefSeq" id="WP_191159878.1">
    <property type="nucleotide sequence ID" value="NZ_JACXAI010000025.1"/>
</dbReference>
<reference evidence="6" key="1">
    <citation type="submission" date="2020-09" db="EMBL/GenBank/DDBJ databases">
        <title>A novel bacterium of genus Bacillus, isolated from South China Sea.</title>
        <authorList>
            <person name="Huang H."/>
            <person name="Mo K."/>
            <person name="Hu Y."/>
        </authorList>
    </citation>
    <scope>NUCLEOTIDE SEQUENCE</scope>
    <source>
        <strain evidence="6">IB182487</strain>
    </source>
</reference>
<evidence type="ECO:0000313" key="7">
    <source>
        <dbReference type="Proteomes" id="UP000626844"/>
    </source>
</evidence>
<sequence>MGREFVDLFEKWAESYDTTVKGENIEYKDVFANYEAILNEVVKKSGAVVLEFGVGTGNLTKKLSQNNKIVFGIEPSKAMRDIARKKLGTSVSLLDGDFLTFPLPNMQVDTIVSTYAFHHLTKEEKAKAIGIYGRILHKGGKIVFADTAFINQEIFEEMVKESKSKHFLKLAADLETEYYSTHIDLSNIFGQNGFQITFTQMNRFVWLIEAEKME</sequence>
<evidence type="ECO:0000313" key="6">
    <source>
        <dbReference type="EMBL" id="MBD1382058.1"/>
    </source>
</evidence>
<proteinExistence type="inferred from homology"/>
<gene>
    <name evidence="6" type="ORF">IC621_17655</name>
</gene>
<comment type="similarity">
    <text evidence="4">Belongs to the methyltransferase superfamily. YrrT family.</text>
</comment>
<keyword evidence="1 4" id="KW-0489">Methyltransferase</keyword>
<comment type="function">
    <text evidence="4">Could be a S-adenosyl-L-methionine-dependent methyltransferase.</text>
</comment>
<dbReference type="GO" id="GO:0008757">
    <property type="term" value="F:S-adenosylmethionine-dependent methyltransferase activity"/>
    <property type="evidence" value="ECO:0007669"/>
    <property type="project" value="UniProtKB-UniRule"/>
</dbReference>
<dbReference type="Proteomes" id="UP000626844">
    <property type="component" value="Unassembled WGS sequence"/>
</dbReference>
<dbReference type="Gene3D" id="3.40.50.150">
    <property type="entry name" value="Vaccinia Virus protein VP39"/>
    <property type="match status" value="1"/>
</dbReference>
<dbReference type="InterPro" id="IPR041698">
    <property type="entry name" value="Methyltransf_25"/>
</dbReference>
<dbReference type="HAMAP" id="MF_02100">
    <property type="entry name" value="Methyltr_YrrT"/>
    <property type="match status" value="1"/>
</dbReference>
<evidence type="ECO:0000256" key="3">
    <source>
        <dbReference type="ARBA" id="ARBA00022691"/>
    </source>
</evidence>
<dbReference type="CDD" id="cd02440">
    <property type="entry name" value="AdoMet_MTases"/>
    <property type="match status" value="1"/>
</dbReference>
<keyword evidence="7" id="KW-1185">Reference proteome</keyword>
<dbReference type="InterPro" id="IPR023553">
    <property type="entry name" value="Uncharacterised_MeTfrase_YrrT"/>
</dbReference>
<dbReference type="EMBL" id="JACXAI010000025">
    <property type="protein sequence ID" value="MBD1382058.1"/>
    <property type="molecule type" value="Genomic_DNA"/>
</dbReference>
<feature type="binding site" evidence="4">
    <location>
        <position position="53"/>
    </location>
    <ligand>
        <name>S-adenosyl-L-methionine</name>
        <dbReference type="ChEBI" id="CHEBI:59789"/>
    </ligand>
</feature>
<dbReference type="AlphaFoldDB" id="A0A926NLA7"/>
<organism evidence="6 7">
    <name type="scientific">Metabacillus arenae</name>
    <dbReference type="NCBI Taxonomy" id="2771434"/>
    <lineage>
        <taxon>Bacteria</taxon>
        <taxon>Bacillati</taxon>
        <taxon>Bacillota</taxon>
        <taxon>Bacilli</taxon>
        <taxon>Bacillales</taxon>
        <taxon>Bacillaceae</taxon>
        <taxon>Metabacillus</taxon>
    </lineage>
</organism>
<dbReference type="Pfam" id="PF13649">
    <property type="entry name" value="Methyltransf_25"/>
    <property type="match status" value="1"/>
</dbReference>
<keyword evidence="2 4" id="KW-0808">Transferase</keyword>
<accession>A0A926NLA7</accession>
<feature type="domain" description="Methyltransferase" evidence="5">
    <location>
        <begin position="49"/>
        <end position="140"/>
    </location>
</feature>
<evidence type="ECO:0000256" key="1">
    <source>
        <dbReference type="ARBA" id="ARBA00022603"/>
    </source>
</evidence>
<dbReference type="GO" id="GO:0032259">
    <property type="term" value="P:methylation"/>
    <property type="evidence" value="ECO:0007669"/>
    <property type="project" value="UniProtKB-KW"/>
</dbReference>
<dbReference type="EC" id="2.1.1.-" evidence="4"/>
<evidence type="ECO:0000256" key="4">
    <source>
        <dbReference type="HAMAP-Rule" id="MF_02100"/>
    </source>
</evidence>
<dbReference type="SUPFAM" id="SSF53335">
    <property type="entry name" value="S-adenosyl-L-methionine-dependent methyltransferases"/>
    <property type="match status" value="1"/>
</dbReference>
<name>A0A926NLA7_9BACI</name>
<evidence type="ECO:0000256" key="2">
    <source>
        <dbReference type="ARBA" id="ARBA00022679"/>
    </source>
</evidence>
<feature type="binding site" evidence="4">
    <location>
        <position position="97"/>
    </location>
    <ligand>
        <name>S-adenosyl-L-methionine</name>
        <dbReference type="ChEBI" id="CHEBI:59789"/>
    </ligand>
</feature>
<protein>
    <recommendedName>
        <fullName evidence="4">Uncharacterized methyltransferase IC621_17655</fullName>
        <ecNumber evidence="4">2.1.1.-</ecNumber>
    </recommendedName>
</protein>
<dbReference type="InterPro" id="IPR029063">
    <property type="entry name" value="SAM-dependent_MTases_sf"/>
</dbReference>